<keyword evidence="3" id="KW-1185">Reference proteome</keyword>
<evidence type="ECO:0000313" key="2">
    <source>
        <dbReference type="EMBL" id="MPY32227.1"/>
    </source>
</evidence>
<proteinExistence type="predicted"/>
<keyword evidence="1" id="KW-0812">Transmembrane</keyword>
<sequence>MSRSSRFLCALYLATGSGLAWPAVLEFRFGPAWAGCLFVAASLVPVIAVLRESVLCDHRRDVARLRRLCATPAAHSGRTALDQAVRSQLDAACCERWWTSLGADHDSACRHRTHRSSAA</sequence>
<dbReference type="OrthoDB" id="4330282at2"/>
<reference evidence="2 3" key="1">
    <citation type="submission" date="2019-07" db="EMBL/GenBank/DDBJ databases">
        <title>New species of Amycolatopsis and Streptomyces.</title>
        <authorList>
            <person name="Duangmal K."/>
            <person name="Teo W.F.A."/>
            <person name="Lipun K."/>
        </authorList>
    </citation>
    <scope>NUCLEOTIDE SEQUENCE [LARGE SCALE GENOMIC DNA]</scope>
    <source>
        <strain evidence="2 3">NBRC 109810</strain>
    </source>
</reference>
<feature type="transmembrane region" description="Helical" evidence="1">
    <location>
        <begin position="32"/>
        <end position="50"/>
    </location>
</feature>
<name>A0A5N8VAJ1_9ACTN</name>
<comment type="caution">
    <text evidence="2">The sequence shown here is derived from an EMBL/GenBank/DDBJ whole genome shotgun (WGS) entry which is preliminary data.</text>
</comment>
<dbReference type="Proteomes" id="UP000325849">
    <property type="component" value="Unassembled WGS sequence"/>
</dbReference>
<dbReference type="RefSeq" id="WP_152887445.1">
    <property type="nucleotide sequence ID" value="NZ_JBHJTU010000017.1"/>
</dbReference>
<dbReference type="AlphaFoldDB" id="A0A5N8VAJ1"/>
<dbReference type="EMBL" id="VJZD01000042">
    <property type="protein sequence ID" value="MPY32227.1"/>
    <property type="molecule type" value="Genomic_DNA"/>
</dbReference>
<protein>
    <submittedName>
        <fullName evidence="2">Uncharacterized protein</fullName>
    </submittedName>
</protein>
<organism evidence="2 3">
    <name type="scientific">Streptomyces adustus</name>
    <dbReference type="NCBI Taxonomy" id="1609272"/>
    <lineage>
        <taxon>Bacteria</taxon>
        <taxon>Bacillati</taxon>
        <taxon>Actinomycetota</taxon>
        <taxon>Actinomycetes</taxon>
        <taxon>Kitasatosporales</taxon>
        <taxon>Streptomycetaceae</taxon>
        <taxon>Streptomyces</taxon>
    </lineage>
</organism>
<keyword evidence="1" id="KW-1133">Transmembrane helix</keyword>
<evidence type="ECO:0000256" key="1">
    <source>
        <dbReference type="SAM" id="Phobius"/>
    </source>
</evidence>
<accession>A0A5N8VAJ1</accession>
<keyword evidence="1" id="KW-0472">Membrane</keyword>
<evidence type="ECO:0000313" key="3">
    <source>
        <dbReference type="Proteomes" id="UP000325849"/>
    </source>
</evidence>
<gene>
    <name evidence="2" type="ORF">FNH09_13310</name>
</gene>